<dbReference type="AlphaFoldDB" id="L9ZWX6"/>
<dbReference type="InterPro" id="IPR013740">
    <property type="entry name" value="Redoxin"/>
</dbReference>
<dbReference type="Proteomes" id="UP000011511">
    <property type="component" value="Unassembled WGS sequence"/>
</dbReference>
<dbReference type="InterPro" id="IPR013766">
    <property type="entry name" value="Thioredoxin_domain"/>
</dbReference>
<protein>
    <submittedName>
        <fullName evidence="4">Alkyl hydroperoxide reductase/ Thiol specific antioxidant/ Mal allergen</fullName>
    </submittedName>
</protein>
<evidence type="ECO:0000256" key="2">
    <source>
        <dbReference type="ARBA" id="ARBA00022748"/>
    </source>
</evidence>
<dbReference type="PROSITE" id="PS00194">
    <property type="entry name" value="THIOREDOXIN_1"/>
    <property type="match status" value="1"/>
</dbReference>
<evidence type="ECO:0000259" key="3">
    <source>
        <dbReference type="PROSITE" id="PS51352"/>
    </source>
</evidence>
<gene>
    <name evidence="4" type="ORF">C485_03503</name>
</gene>
<dbReference type="RefSeq" id="WP_007108080.1">
    <property type="nucleotide sequence ID" value="NZ_AOIK01000012.1"/>
</dbReference>
<keyword evidence="5" id="KW-1185">Reference proteome</keyword>
<name>L9ZWX6_NATA2</name>
<accession>L9ZWX6</accession>
<dbReference type="InterPro" id="IPR017937">
    <property type="entry name" value="Thioredoxin_CS"/>
</dbReference>
<dbReference type="GO" id="GO:0017004">
    <property type="term" value="P:cytochrome complex assembly"/>
    <property type="evidence" value="ECO:0007669"/>
    <property type="project" value="UniProtKB-KW"/>
</dbReference>
<dbReference type="eggNOG" id="arCOG06181">
    <property type="taxonomic scope" value="Archaea"/>
</dbReference>
<dbReference type="PROSITE" id="PS51352">
    <property type="entry name" value="THIOREDOXIN_2"/>
    <property type="match status" value="1"/>
</dbReference>
<evidence type="ECO:0000313" key="4">
    <source>
        <dbReference type="EMBL" id="ELY90082.1"/>
    </source>
</evidence>
<comment type="caution">
    <text evidence="4">The sequence shown here is derived from an EMBL/GenBank/DDBJ whole genome shotgun (WGS) entry which is preliminary data.</text>
</comment>
<dbReference type="PANTHER" id="PTHR42852">
    <property type="entry name" value="THIOL:DISULFIDE INTERCHANGE PROTEIN DSBE"/>
    <property type="match status" value="1"/>
</dbReference>
<reference evidence="4 5" key="1">
    <citation type="journal article" date="2014" name="PLoS Genet.">
        <title>Phylogenetically driven sequencing of extremely halophilic archaea reveals strategies for static and dynamic osmo-response.</title>
        <authorList>
            <person name="Becker E.A."/>
            <person name="Seitzer P.M."/>
            <person name="Tritt A."/>
            <person name="Larsen D."/>
            <person name="Krusor M."/>
            <person name="Yao A.I."/>
            <person name="Wu D."/>
            <person name="Madern D."/>
            <person name="Eisen J.A."/>
            <person name="Darling A.E."/>
            <person name="Facciotti M.T."/>
        </authorList>
    </citation>
    <scope>NUCLEOTIDE SEQUENCE [LARGE SCALE GENOMIC DNA]</scope>
    <source>
        <strain evidence="4 5">JCM 12890</strain>
    </source>
</reference>
<evidence type="ECO:0000313" key="5">
    <source>
        <dbReference type="Proteomes" id="UP000011511"/>
    </source>
</evidence>
<dbReference type="SUPFAM" id="SSF52833">
    <property type="entry name" value="Thioredoxin-like"/>
    <property type="match status" value="1"/>
</dbReference>
<dbReference type="PATRIC" id="fig|1227494.3.peg.698"/>
<feature type="domain" description="Thioredoxin" evidence="3">
    <location>
        <begin position="29"/>
        <end position="187"/>
    </location>
</feature>
<dbReference type="PANTHER" id="PTHR42852:SF13">
    <property type="entry name" value="PROTEIN DIPZ"/>
    <property type="match status" value="1"/>
</dbReference>
<dbReference type="Gene3D" id="3.40.30.10">
    <property type="entry name" value="Glutaredoxin"/>
    <property type="match status" value="1"/>
</dbReference>
<dbReference type="CDD" id="cd02966">
    <property type="entry name" value="TlpA_like_family"/>
    <property type="match status" value="1"/>
</dbReference>
<dbReference type="InterPro" id="IPR036249">
    <property type="entry name" value="Thioredoxin-like_sf"/>
</dbReference>
<dbReference type="GO" id="GO:0016491">
    <property type="term" value="F:oxidoreductase activity"/>
    <property type="evidence" value="ECO:0007669"/>
    <property type="project" value="InterPro"/>
</dbReference>
<sequence>MRRRELLTGIGSVGVLTGGAGVVLGGVPSLEDEPAAEQASDEESEWPLEIATLDARGSEAGTIVVPNAGITVAEFFVTGCGHCQAQMPRLAEARSRLVDDYGEDLTVVSVTYQSSDSLPDDELRTWWRTHDGNWAVARDPESSLAAHYGIIGYPVTAVIDETGEKRWEKLGVESSDAIVQAVEAAFESFDENSGTAGTESNGPTTA</sequence>
<organism evidence="4 5">
    <name type="scientific">Natrinema altunense (strain JCM 12890 / CGMCC 1.3731 / AJ2)</name>
    <dbReference type="NCBI Taxonomy" id="1227494"/>
    <lineage>
        <taxon>Archaea</taxon>
        <taxon>Methanobacteriati</taxon>
        <taxon>Methanobacteriota</taxon>
        <taxon>Stenosarchaea group</taxon>
        <taxon>Halobacteria</taxon>
        <taxon>Halobacteriales</taxon>
        <taxon>Natrialbaceae</taxon>
        <taxon>Natrinema</taxon>
    </lineage>
</organism>
<keyword evidence="2" id="KW-0201">Cytochrome c-type biogenesis</keyword>
<dbReference type="Pfam" id="PF08534">
    <property type="entry name" value="Redoxin"/>
    <property type="match status" value="1"/>
</dbReference>
<dbReference type="EMBL" id="AOIK01000012">
    <property type="protein sequence ID" value="ELY90082.1"/>
    <property type="molecule type" value="Genomic_DNA"/>
</dbReference>
<comment type="subcellular location">
    <subcellularLocation>
        <location evidence="1">Cell envelope</location>
    </subcellularLocation>
</comment>
<dbReference type="InterPro" id="IPR050553">
    <property type="entry name" value="Thioredoxin_ResA/DsbE_sf"/>
</dbReference>
<evidence type="ECO:0000256" key="1">
    <source>
        <dbReference type="ARBA" id="ARBA00004196"/>
    </source>
</evidence>
<proteinExistence type="predicted"/>